<name>A0A3N0XMS6_ANAGA</name>
<protein>
    <submittedName>
        <fullName evidence="3">Uncharacterized protein</fullName>
    </submittedName>
</protein>
<feature type="compositionally biased region" description="Basic residues" evidence="1">
    <location>
        <begin position="86"/>
        <end position="96"/>
    </location>
</feature>
<keyword evidence="2" id="KW-0812">Transmembrane</keyword>
<sequence>MAHSALYWGYVLSIEANEVWFHVSVMRTTAHTICSGLEAREHKADHMRVGADHKTTVEQMEKGHADLRKDKERHVERQKGREKSEKVRKKLEHKKRPEGWKQTYNNKTASWSVAYAGVFVFLLYSVKPFLLRGQEPPANPPRAPSNAH</sequence>
<gene>
    <name evidence="3" type="ORF">DPX16_7224</name>
</gene>
<feature type="transmembrane region" description="Helical" evidence="2">
    <location>
        <begin position="109"/>
        <end position="126"/>
    </location>
</feature>
<reference evidence="3 4" key="1">
    <citation type="submission" date="2018-10" db="EMBL/GenBank/DDBJ databases">
        <title>Genome assembly for a Yunnan-Guizhou Plateau 3E fish, Anabarilius grahami (Regan), and its evolutionary and genetic applications.</title>
        <authorList>
            <person name="Jiang W."/>
        </authorList>
    </citation>
    <scope>NUCLEOTIDE SEQUENCE [LARGE SCALE GENOMIC DNA]</scope>
    <source>
        <strain evidence="3">AG-KIZ</strain>
        <tissue evidence="3">Muscle</tissue>
    </source>
</reference>
<evidence type="ECO:0000256" key="1">
    <source>
        <dbReference type="SAM" id="MobiDB-lite"/>
    </source>
</evidence>
<organism evidence="3 4">
    <name type="scientific">Anabarilius grahami</name>
    <name type="common">Kanglang fish</name>
    <name type="synonym">Barilius grahami</name>
    <dbReference type="NCBI Taxonomy" id="495550"/>
    <lineage>
        <taxon>Eukaryota</taxon>
        <taxon>Metazoa</taxon>
        <taxon>Chordata</taxon>
        <taxon>Craniata</taxon>
        <taxon>Vertebrata</taxon>
        <taxon>Euteleostomi</taxon>
        <taxon>Actinopterygii</taxon>
        <taxon>Neopterygii</taxon>
        <taxon>Teleostei</taxon>
        <taxon>Ostariophysi</taxon>
        <taxon>Cypriniformes</taxon>
        <taxon>Xenocyprididae</taxon>
        <taxon>Xenocypridinae</taxon>
        <taxon>Xenocypridinae incertae sedis</taxon>
        <taxon>Anabarilius</taxon>
    </lineage>
</organism>
<dbReference type="AlphaFoldDB" id="A0A3N0XMS6"/>
<dbReference type="EMBL" id="RJVU01068486">
    <property type="protein sequence ID" value="ROI79336.1"/>
    <property type="molecule type" value="Genomic_DNA"/>
</dbReference>
<keyword evidence="2" id="KW-1133">Transmembrane helix</keyword>
<dbReference type="Proteomes" id="UP000281406">
    <property type="component" value="Unassembled WGS sequence"/>
</dbReference>
<comment type="caution">
    <text evidence="3">The sequence shown here is derived from an EMBL/GenBank/DDBJ whole genome shotgun (WGS) entry which is preliminary data.</text>
</comment>
<accession>A0A3N0XMS6</accession>
<evidence type="ECO:0000256" key="2">
    <source>
        <dbReference type="SAM" id="Phobius"/>
    </source>
</evidence>
<keyword evidence="4" id="KW-1185">Reference proteome</keyword>
<feature type="region of interest" description="Disordered" evidence="1">
    <location>
        <begin position="56"/>
        <end position="99"/>
    </location>
</feature>
<evidence type="ECO:0000313" key="4">
    <source>
        <dbReference type="Proteomes" id="UP000281406"/>
    </source>
</evidence>
<keyword evidence="2" id="KW-0472">Membrane</keyword>
<feature type="compositionally biased region" description="Basic and acidic residues" evidence="1">
    <location>
        <begin position="56"/>
        <end position="85"/>
    </location>
</feature>
<proteinExistence type="predicted"/>
<evidence type="ECO:0000313" key="3">
    <source>
        <dbReference type="EMBL" id="ROI79336.1"/>
    </source>
</evidence>